<evidence type="ECO:0000313" key="1">
    <source>
        <dbReference type="EMBL" id="MEE6146718.1"/>
    </source>
</evidence>
<dbReference type="EMBL" id="JAZGJQ010000001">
    <property type="protein sequence ID" value="MEE6146718.1"/>
    <property type="molecule type" value="Genomic_DNA"/>
</dbReference>
<dbReference type="PANTHER" id="PTHR42827:SF1">
    <property type="entry name" value="IRON-SULFUR CLUSTER-BINDING PROTEIN"/>
    <property type="match status" value="1"/>
</dbReference>
<reference evidence="1 2" key="1">
    <citation type="submission" date="2024-01" db="EMBL/GenBank/DDBJ databases">
        <title>Description of Olsenella sp. nov., isolated from pig feces.</title>
        <authorList>
            <person name="Chang Y.-H."/>
        </authorList>
    </citation>
    <scope>NUCLEOTIDE SEQUENCE [LARGE SCALE GENOMIC DNA]</scope>
    <source>
        <strain evidence="1 2">YH-ols2223</strain>
    </source>
</reference>
<gene>
    <name evidence="1" type="ORF">VXJ25_01725</name>
</gene>
<name>A0ABU7R7Z1_9ACTN</name>
<comment type="caution">
    <text evidence="1">The sequence shown here is derived from an EMBL/GenBank/DDBJ whole genome shotgun (WGS) entry which is preliminary data.</text>
</comment>
<dbReference type="Proteomes" id="UP001332931">
    <property type="component" value="Unassembled WGS sequence"/>
</dbReference>
<sequence length="269" mass="28729">MLDAEGARAGIASCIAGFCRRYREGLGLATDWGRPLVGFADAGGACVRDLRCVVSPTHHLPQEFLPGATVVVCYFLPFAPAVERANRGGEEPSAVWVDAYNDTNRVFPLINDEVARLVEGWGYHAASPRDTGFTGDGRILSNWSQRHLAFAAGLGTFGLNNMLITEAGTCGRLFSLVSDLPIAPDAPLAVERCLHKRDGSCGLCVDRCPIGALGERGTFDRKACYDRLNGFDRRLGADVCGKCVVGLPCTFRDPSAPRPADGARCPGTP</sequence>
<dbReference type="PANTHER" id="PTHR42827">
    <property type="entry name" value="IRON-SULFUR CLUSTER-BINDING PROTEIN-RELATED"/>
    <property type="match status" value="1"/>
</dbReference>
<organism evidence="1 2">
    <name type="scientific">Olsenella absiana</name>
    <dbReference type="NCBI Taxonomy" id="3115222"/>
    <lineage>
        <taxon>Bacteria</taxon>
        <taxon>Bacillati</taxon>
        <taxon>Actinomycetota</taxon>
        <taxon>Coriobacteriia</taxon>
        <taxon>Coriobacteriales</taxon>
        <taxon>Atopobiaceae</taxon>
        <taxon>Olsenella</taxon>
    </lineage>
</organism>
<dbReference type="RefSeq" id="WP_330957480.1">
    <property type="nucleotide sequence ID" value="NZ_JAZGJQ010000001.1"/>
</dbReference>
<evidence type="ECO:0008006" key="3">
    <source>
        <dbReference type="Google" id="ProtNLM"/>
    </source>
</evidence>
<protein>
    <recommendedName>
        <fullName evidence="3">Epoxyqueuosine reductase</fullName>
    </recommendedName>
</protein>
<accession>A0ABU7R7Z1</accession>
<keyword evidence="2" id="KW-1185">Reference proteome</keyword>
<evidence type="ECO:0000313" key="2">
    <source>
        <dbReference type="Proteomes" id="UP001332931"/>
    </source>
</evidence>
<proteinExistence type="predicted"/>